<reference evidence="2 3" key="1">
    <citation type="submission" date="2019-12" db="EMBL/GenBank/DDBJ databases">
        <title>Halocatena pleomorpha gen. nov. sp. nov., an extremely halophilic archaeon of family Halobacteriaceae isolated from saltpan soil.</title>
        <authorList>
            <person name="Pal Y."/>
            <person name="Verma A."/>
            <person name="Krishnamurthi S."/>
            <person name="Kumar P."/>
        </authorList>
    </citation>
    <scope>NUCLEOTIDE SEQUENCE [LARGE SCALE GENOMIC DNA]</scope>
    <source>
        <strain evidence="2 3">JCM 16495</strain>
    </source>
</reference>
<dbReference type="RefSeq" id="WP_158203309.1">
    <property type="nucleotide sequence ID" value="NZ_WSZK01000008.1"/>
</dbReference>
<proteinExistence type="predicted"/>
<feature type="region of interest" description="Disordered" evidence="1">
    <location>
        <begin position="29"/>
        <end position="50"/>
    </location>
</feature>
<gene>
    <name evidence="2" type="ORF">GQS65_03610</name>
</gene>
<evidence type="ECO:0000313" key="2">
    <source>
        <dbReference type="EMBL" id="MWG33586.1"/>
    </source>
</evidence>
<evidence type="ECO:0000256" key="1">
    <source>
        <dbReference type="SAM" id="MobiDB-lite"/>
    </source>
</evidence>
<dbReference type="AlphaFoldDB" id="A0A6B0GF50"/>
<accession>A0A6B0GF50</accession>
<comment type="caution">
    <text evidence="2">The sequence shown here is derived from an EMBL/GenBank/DDBJ whole genome shotgun (WGS) entry which is preliminary data.</text>
</comment>
<sequence length="50" mass="4825">MFAQTRRALTAIVGISVLATAYRTLAEAGATAKPPGLGPPTPGTGASGGV</sequence>
<dbReference type="EMBL" id="WSZK01000008">
    <property type="protein sequence ID" value="MWG33586.1"/>
    <property type="molecule type" value="Genomic_DNA"/>
</dbReference>
<protein>
    <submittedName>
        <fullName evidence="2">Uncharacterized protein</fullName>
    </submittedName>
</protein>
<evidence type="ECO:0000313" key="3">
    <source>
        <dbReference type="Proteomes" id="UP000451471"/>
    </source>
</evidence>
<dbReference type="Proteomes" id="UP000451471">
    <property type="component" value="Unassembled WGS sequence"/>
</dbReference>
<name>A0A6B0GF50_9EURY</name>
<keyword evidence="3" id="KW-1185">Reference proteome</keyword>
<organism evidence="2 3">
    <name type="scientific">Halomarina oriensis</name>
    <dbReference type="NCBI Taxonomy" id="671145"/>
    <lineage>
        <taxon>Archaea</taxon>
        <taxon>Methanobacteriati</taxon>
        <taxon>Methanobacteriota</taxon>
        <taxon>Stenosarchaea group</taxon>
        <taxon>Halobacteria</taxon>
        <taxon>Halobacteriales</taxon>
        <taxon>Natronomonadaceae</taxon>
        <taxon>Halomarina</taxon>
    </lineage>
</organism>